<feature type="transmembrane region" description="Helical" evidence="1">
    <location>
        <begin position="145"/>
        <end position="165"/>
    </location>
</feature>
<protein>
    <submittedName>
        <fullName evidence="2">Uncharacterized protein</fullName>
    </submittedName>
</protein>
<proteinExistence type="predicted"/>
<evidence type="ECO:0000313" key="3">
    <source>
        <dbReference type="Proteomes" id="UP001492380"/>
    </source>
</evidence>
<dbReference type="EMBL" id="JBBWRZ010000004">
    <property type="protein sequence ID" value="KAK8238011.1"/>
    <property type="molecule type" value="Genomic_DNA"/>
</dbReference>
<feature type="transmembrane region" description="Helical" evidence="1">
    <location>
        <begin position="171"/>
        <end position="202"/>
    </location>
</feature>
<organism evidence="2 3">
    <name type="scientific">Phyllosticta capitalensis</name>
    <dbReference type="NCBI Taxonomy" id="121624"/>
    <lineage>
        <taxon>Eukaryota</taxon>
        <taxon>Fungi</taxon>
        <taxon>Dikarya</taxon>
        <taxon>Ascomycota</taxon>
        <taxon>Pezizomycotina</taxon>
        <taxon>Dothideomycetes</taxon>
        <taxon>Dothideomycetes incertae sedis</taxon>
        <taxon>Botryosphaeriales</taxon>
        <taxon>Phyllostictaceae</taxon>
        <taxon>Phyllosticta</taxon>
    </lineage>
</organism>
<gene>
    <name evidence="2" type="ORF">HDK90DRAFT_482102</name>
</gene>
<comment type="caution">
    <text evidence="2">The sequence shown here is derived from an EMBL/GenBank/DDBJ whole genome shotgun (WGS) entry which is preliminary data.</text>
</comment>
<reference evidence="2 3" key="1">
    <citation type="submission" date="2024-04" db="EMBL/GenBank/DDBJ databases">
        <title>Phyllosticta paracitricarpa is synonymous to the EU quarantine fungus P. citricarpa based on phylogenomic analyses.</title>
        <authorList>
            <consortium name="Lawrence Berkeley National Laboratory"/>
            <person name="Van Ingen-Buijs V.A."/>
            <person name="Van Westerhoven A.C."/>
            <person name="Haridas S."/>
            <person name="Skiadas P."/>
            <person name="Martin F."/>
            <person name="Groenewald J.Z."/>
            <person name="Crous P.W."/>
            <person name="Seidl M.F."/>
        </authorList>
    </citation>
    <scope>NUCLEOTIDE SEQUENCE [LARGE SCALE GENOMIC DNA]</scope>
    <source>
        <strain evidence="2 3">CBS 123374</strain>
    </source>
</reference>
<dbReference type="Proteomes" id="UP001492380">
    <property type="component" value="Unassembled WGS sequence"/>
</dbReference>
<keyword evidence="3" id="KW-1185">Reference proteome</keyword>
<evidence type="ECO:0000313" key="2">
    <source>
        <dbReference type="EMBL" id="KAK8238011.1"/>
    </source>
</evidence>
<name>A0ABR1YSP8_9PEZI</name>
<evidence type="ECO:0000256" key="1">
    <source>
        <dbReference type="SAM" id="Phobius"/>
    </source>
</evidence>
<keyword evidence="1" id="KW-0812">Transmembrane</keyword>
<keyword evidence="1" id="KW-0472">Membrane</keyword>
<sequence>MACCKVHHLTAAQIPVNRCRCAITCVKAPSHPTSLDQTFFNPSLLPFNVMRTALFAGLRAHNHLQRFPTTSRFLIGCRSGIPKTQHHGRCALSSTALKAKASNAKAIPEAKPFQETPKVKYLYPERLLIYNAGTGKTAFIGTYKVLCLTLFALGCYKLAPIAYGGTDSNGLFLAGILIVPNLVLLVTTLLTAPFTNSIFLWIPREARRSHENLLRYVKALPRNARLDLITIRLIGMHKTTPTTLGELREFRGGFGAANWVRVPPKESTKEMDAKRATFGQRMMALLREPRNRFAIDLRNGKAGSRSRVPGIVEMVAAKVKRNGFVDAGSWRDDMRKVFRG</sequence>
<keyword evidence="1" id="KW-1133">Transmembrane helix</keyword>
<accession>A0ABR1YSP8</accession>